<evidence type="ECO:0000259" key="3">
    <source>
        <dbReference type="Pfam" id="PF13579"/>
    </source>
</evidence>
<dbReference type="CDD" id="cd03801">
    <property type="entry name" value="GT4_PimA-like"/>
    <property type="match status" value="1"/>
</dbReference>
<keyword evidence="1" id="KW-0328">Glycosyltransferase</keyword>
<dbReference type="Gene3D" id="3.40.50.2000">
    <property type="entry name" value="Glycogen Phosphorylase B"/>
    <property type="match status" value="2"/>
</dbReference>
<dbReference type="PANTHER" id="PTHR12526">
    <property type="entry name" value="GLYCOSYLTRANSFERASE"/>
    <property type="match status" value="1"/>
</dbReference>
<proteinExistence type="predicted"/>
<dbReference type="AlphaFoldDB" id="A0A7Y0QIP0"/>
<evidence type="ECO:0000313" key="5">
    <source>
        <dbReference type="Proteomes" id="UP000562124"/>
    </source>
</evidence>
<evidence type="ECO:0000313" key="4">
    <source>
        <dbReference type="EMBL" id="NMR21438.1"/>
    </source>
</evidence>
<dbReference type="EMBL" id="JABCJJ010000035">
    <property type="protein sequence ID" value="NMR21438.1"/>
    <property type="molecule type" value="Genomic_DNA"/>
</dbReference>
<protein>
    <submittedName>
        <fullName evidence="4">Glycosyltransferase family 4 protein</fullName>
    </submittedName>
</protein>
<dbReference type="InterPro" id="IPR028098">
    <property type="entry name" value="Glyco_trans_4-like_N"/>
</dbReference>
<keyword evidence="5" id="KW-1185">Reference proteome</keyword>
<accession>A0A7Y0QIP0</accession>
<evidence type="ECO:0000256" key="1">
    <source>
        <dbReference type="ARBA" id="ARBA00022676"/>
    </source>
</evidence>
<name>A0A7Y0QIP0_CELFI</name>
<dbReference type="Proteomes" id="UP000562124">
    <property type="component" value="Unassembled WGS sequence"/>
</dbReference>
<evidence type="ECO:0000256" key="2">
    <source>
        <dbReference type="ARBA" id="ARBA00022679"/>
    </source>
</evidence>
<sequence length="391" mass="42057">MTAGDRLVLVHLNSLELGGTQIIALDLAEAIAPLGFRSHLIGPAPASKGPTLLDVARDRALTVHPYREPSTVLAHARVLARRADEIGADVVHAYGTWGAARAAYWGPCRLGRRPWVLTMYEMALHPSVHRHMPMIVGTEYLHEECGDRPGPTVLMSPPVDLIRNRPAEAVSPSAGVTVVIVSRLEEDMKSVPVEAAIGAVGRLGEYDVTLEIVGSGKAEPRLRTLGEKTNADLGRAAVRFLGAMADPRSAYANADIVLGMGSSAARGLAHGKPLVVQGENGWSVVFEPDNAATLARNSYWSPERVDDPDALLAQHLRGLIEEAPRRRRLGAFGRAFAEERFGLTEMAERLASVYELAAVSYTAGSWLADLPVEASRVPAKLARLAGVRHQL</sequence>
<reference evidence="4 5" key="1">
    <citation type="submission" date="2020-04" db="EMBL/GenBank/DDBJ databases">
        <title>Sequencing and Assembly of C. fimi.</title>
        <authorList>
            <person name="Ramsey A.R."/>
        </authorList>
    </citation>
    <scope>NUCLEOTIDE SEQUENCE [LARGE SCALE GENOMIC DNA]</scope>
    <source>
        <strain evidence="4 5">SB</strain>
    </source>
</reference>
<dbReference type="SUPFAM" id="SSF53756">
    <property type="entry name" value="UDP-Glycosyltransferase/glycogen phosphorylase"/>
    <property type="match status" value="1"/>
</dbReference>
<keyword evidence="2 4" id="KW-0808">Transferase</keyword>
<dbReference type="GO" id="GO:0016757">
    <property type="term" value="F:glycosyltransferase activity"/>
    <property type="evidence" value="ECO:0007669"/>
    <property type="project" value="UniProtKB-KW"/>
</dbReference>
<feature type="domain" description="Glycosyltransferase subfamily 4-like N-terminal" evidence="3">
    <location>
        <begin position="18"/>
        <end position="130"/>
    </location>
</feature>
<organism evidence="4 5">
    <name type="scientific">Cellulomonas fimi</name>
    <dbReference type="NCBI Taxonomy" id="1708"/>
    <lineage>
        <taxon>Bacteria</taxon>
        <taxon>Bacillati</taxon>
        <taxon>Actinomycetota</taxon>
        <taxon>Actinomycetes</taxon>
        <taxon>Micrococcales</taxon>
        <taxon>Cellulomonadaceae</taxon>
        <taxon>Cellulomonas</taxon>
    </lineage>
</organism>
<dbReference type="Pfam" id="PF13579">
    <property type="entry name" value="Glyco_trans_4_4"/>
    <property type="match status" value="1"/>
</dbReference>
<dbReference type="RefSeq" id="WP_169325812.1">
    <property type="nucleotide sequence ID" value="NZ_JABCJJ010000035.1"/>
</dbReference>
<gene>
    <name evidence="4" type="ORF">HIR71_14650</name>
</gene>
<comment type="caution">
    <text evidence="4">The sequence shown here is derived from an EMBL/GenBank/DDBJ whole genome shotgun (WGS) entry which is preliminary data.</text>
</comment>